<sequence length="266" mass="27711">MEYSLGPFVPVADRVLVAVAEPEGVNVGVVVGSSGALLVDTGSSPDQGRAIRAAAEGVTGGVPLTHVVVTHAHDDHVGGLAAFGDLVTLGHEHLGRACAEGTPAVSRAFAMASAVNLGDCHVELAHFGRGHTDHDVVAVVPGRKVAFLGDLMETSAEPSAGPDSWPGEWGASLDWVAGMLPRDCVIVPGHGPALDMDGAGTQRGEMQWLHERAQSLYDAGKGAAGAWASDWPWPQEPAERFVAQAILRMREAGRPRRRPTLPLLGS</sequence>
<dbReference type="InterPro" id="IPR001279">
    <property type="entry name" value="Metallo-B-lactamas"/>
</dbReference>
<reference evidence="2 3" key="1">
    <citation type="submission" date="2019-01" db="EMBL/GenBank/DDBJ databases">
        <title>Lactibacter flavus gen. nov., sp. nov., a novel bacterium of the family Propionibacteriaceae isolated from raw milk and dairy products.</title>
        <authorList>
            <person name="Huptas C."/>
            <person name="Wenning M."/>
            <person name="Breitenwieser F."/>
            <person name="Doll E."/>
            <person name="Von Neubeck M."/>
            <person name="Busse H.-J."/>
            <person name="Scherer S."/>
        </authorList>
    </citation>
    <scope>NUCLEOTIDE SEQUENCE [LARGE SCALE GENOMIC DNA]</scope>
    <source>
        <strain evidence="2 3">KCTC 33808</strain>
    </source>
</reference>
<dbReference type="OrthoDB" id="2273115at2"/>
<comment type="caution">
    <text evidence="2">The sequence shown here is derived from an EMBL/GenBank/DDBJ whole genome shotgun (WGS) entry which is preliminary data.</text>
</comment>
<feature type="domain" description="Metallo-beta-lactamase" evidence="1">
    <location>
        <begin position="24"/>
        <end position="190"/>
    </location>
</feature>
<dbReference type="EMBL" id="SDMQ01000010">
    <property type="protein sequence ID" value="TBT83744.1"/>
    <property type="molecule type" value="Genomic_DNA"/>
</dbReference>
<evidence type="ECO:0000313" key="3">
    <source>
        <dbReference type="Proteomes" id="UP000292373"/>
    </source>
</evidence>
<dbReference type="PANTHER" id="PTHR42951:SF4">
    <property type="entry name" value="ACYL-COENZYME A THIOESTERASE MBLAC2"/>
    <property type="match status" value="1"/>
</dbReference>
<organism evidence="2 3">
    <name type="scientific">Propioniciclava sinopodophylli</name>
    <dbReference type="NCBI Taxonomy" id="1837344"/>
    <lineage>
        <taxon>Bacteria</taxon>
        <taxon>Bacillati</taxon>
        <taxon>Actinomycetota</taxon>
        <taxon>Actinomycetes</taxon>
        <taxon>Propionibacteriales</taxon>
        <taxon>Propionibacteriaceae</taxon>
        <taxon>Propioniciclava</taxon>
    </lineage>
</organism>
<proteinExistence type="predicted"/>
<dbReference type="Gene3D" id="3.60.15.10">
    <property type="entry name" value="Ribonuclease Z/Hydroxyacylglutathione hydrolase-like"/>
    <property type="match status" value="1"/>
</dbReference>
<keyword evidence="3" id="KW-1185">Reference proteome</keyword>
<dbReference type="InterPro" id="IPR050855">
    <property type="entry name" value="NDM-1-like"/>
</dbReference>
<dbReference type="AlphaFoldDB" id="A0A4Q9KD35"/>
<accession>A0A4Q9KD35</accession>
<dbReference type="GO" id="GO:0016787">
    <property type="term" value="F:hydrolase activity"/>
    <property type="evidence" value="ECO:0007669"/>
    <property type="project" value="UniProtKB-KW"/>
</dbReference>
<dbReference type="Pfam" id="PF00753">
    <property type="entry name" value="Lactamase_B"/>
    <property type="match status" value="1"/>
</dbReference>
<gene>
    <name evidence="2" type="ORF">ET989_10505</name>
</gene>
<dbReference type="PANTHER" id="PTHR42951">
    <property type="entry name" value="METALLO-BETA-LACTAMASE DOMAIN-CONTAINING"/>
    <property type="match status" value="1"/>
</dbReference>
<dbReference type="SMART" id="SM00849">
    <property type="entry name" value="Lactamase_B"/>
    <property type="match status" value="1"/>
</dbReference>
<evidence type="ECO:0000259" key="1">
    <source>
        <dbReference type="SMART" id="SM00849"/>
    </source>
</evidence>
<evidence type="ECO:0000313" key="2">
    <source>
        <dbReference type="EMBL" id="TBT83744.1"/>
    </source>
</evidence>
<dbReference type="SUPFAM" id="SSF56281">
    <property type="entry name" value="Metallo-hydrolase/oxidoreductase"/>
    <property type="match status" value="1"/>
</dbReference>
<dbReference type="InterPro" id="IPR036866">
    <property type="entry name" value="RibonucZ/Hydroxyglut_hydro"/>
</dbReference>
<dbReference type="Proteomes" id="UP000292373">
    <property type="component" value="Unassembled WGS sequence"/>
</dbReference>
<name>A0A4Q9KD35_9ACTN</name>
<keyword evidence="2" id="KW-0378">Hydrolase</keyword>
<protein>
    <submittedName>
        <fullName evidence="2">MBL fold metallo-hydrolase</fullName>
    </submittedName>
</protein>
<dbReference type="RefSeq" id="WP_131168703.1">
    <property type="nucleotide sequence ID" value="NZ_SDMQ01000010.1"/>
</dbReference>